<gene>
    <name evidence="1" type="ORF">ACFQO0_00590</name>
</gene>
<protein>
    <submittedName>
        <fullName evidence="1">Uncharacterized protein</fullName>
    </submittedName>
</protein>
<name>A0ABW2J1Q6_9BURK</name>
<organism evidence="1 2">
    <name type="scientific">Herminiimonas aquatilis</name>
    <dbReference type="NCBI Taxonomy" id="345342"/>
    <lineage>
        <taxon>Bacteria</taxon>
        <taxon>Pseudomonadati</taxon>
        <taxon>Pseudomonadota</taxon>
        <taxon>Betaproteobacteria</taxon>
        <taxon>Burkholderiales</taxon>
        <taxon>Oxalobacteraceae</taxon>
        <taxon>Herminiimonas</taxon>
    </lineage>
</organism>
<evidence type="ECO:0000313" key="2">
    <source>
        <dbReference type="Proteomes" id="UP001596379"/>
    </source>
</evidence>
<accession>A0ABW2J1Q6</accession>
<reference evidence="2" key="1">
    <citation type="journal article" date="2019" name="Int. J. Syst. Evol. Microbiol.">
        <title>The Global Catalogue of Microorganisms (GCM) 10K type strain sequencing project: providing services to taxonomists for standard genome sequencing and annotation.</title>
        <authorList>
            <consortium name="The Broad Institute Genomics Platform"/>
            <consortium name="The Broad Institute Genome Sequencing Center for Infectious Disease"/>
            <person name="Wu L."/>
            <person name="Ma J."/>
        </authorList>
    </citation>
    <scope>NUCLEOTIDE SEQUENCE [LARGE SCALE GENOMIC DNA]</scope>
    <source>
        <strain evidence="2">CCUG 36956</strain>
    </source>
</reference>
<proteinExistence type="predicted"/>
<comment type="caution">
    <text evidence="1">The sequence shown here is derived from an EMBL/GenBank/DDBJ whole genome shotgun (WGS) entry which is preliminary data.</text>
</comment>
<sequence length="50" mass="5566">MNRDSVFATGVQYSLKEATTGLDSWDTTICVMFTSLFNASCVPFFFNNGM</sequence>
<keyword evidence="2" id="KW-1185">Reference proteome</keyword>
<dbReference type="Proteomes" id="UP001596379">
    <property type="component" value="Unassembled WGS sequence"/>
</dbReference>
<evidence type="ECO:0000313" key="1">
    <source>
        <dbReference type="EMBL" id="MFC7296930.1"/>
    </source>
</evidence>
<dbReference type="EMBL" id="JBHTCC010000001">
    <property type="protein sequence ID" value="MFC7296930.1"/>
    <property type="molecule type" value="Genomic_DNA"/>
</dbReference>